<feature type="domain" description="Mannosyl-glycoprotein endo-beta-N-acetylglucosamidase-like" evidence="1">
    <location>
        <begin position="353"/>
        <end position="526"/>
    </location>
</feature>
<dbReference type="Proteomes" id="UP000184241">
    <property type="component" value="Unassembled WGS sequence"/>
</dbReference>
<reference evidence="2 3" key="1">
    <citation type="submission" date="2016-11" db="EMBL/GenBank/DDBJ databases">
        <authorList>
            <person name="Jaros S."/>
            <person name="Januszkiewicz K."/>
            <person name="Wedrychowicz H."/>
        </authorList>
    </citation>
    <scope>NUCLEOTIDE SEQUENCE [LARGE SCALE GENOMIC DNA]</scope>
    <source>
        <strain evidence="2 3">DSM 6191</strain>
    </source>
</reference>
<dbReference type="Gene3D" id="1.10.530.10">
    <property type="match status" value="1"/>
</dbReference>
<dbReference type="EMBL" id="FQXU01000005">
    <property type="protein sequence ID" value="SHH98196.1"/>
    <property type="molecule type" value="Genomic_DNA"/>
</dbReference>
<evidence type="ECO:0000313" key="2">
    <source>
        <dbReference type="EMBL" id="SHH98196.1"/>
    </source>
</evidence>
<organism evidence="2 3">
    <name type="scientific">Clostridium intestinale DSM 6191</name>
    <dbReference type="NCBI Taxonomy" id="1121320"/>
    <lineage>
        <taxon>Bacteria</taxon>
        <taxon>Bacillati</taxon>
        <taxon>Bacillota</taxon>
        <taxon>Clostridia</taxon>
        <taxon>Eubacteriales</taxon>
        <taxon>Clostridiaceae</taxon>
        <taxon>Clostridium</taxon>
    </lineage>
</organism>
<proteinExistence type="predicted"/>
<gene>
    <name evidence="2" type="ORF">SAMN02745941_01376</name>
</gene>
<dbReference type="SMART" id="SM00047">
    <property type="entry name" value="LYZ2"/>
    <property type="match status" value="1"/>
</dbReference>
<dbReference type="Pfam" id="PF17957">
    <property type="entry name" value="Big_7"/>
    <property type="match status" value="1"/>
</dbReference>
<evidence type="ECO:0000313" key="3">
    <source>
        <dbReference type="Proteomes" id="UP000184241"/>
    </source>
</evidence>
<sequence length="531" mass="59030">GMSRPDVRNAYPEYINSDKSGYEYDINTTSIPAGTQNIKVQAIGNDGTIQESTSIVNLEKRAAYTWLDEPIINSPINGNIKVRGWAVNASGVKEVKIYVNKTYIGSANIGISRSDVGKVYPEYINSSNSGYEYTVDVSNIAPGIKELSIQSIGNDGSSQTYTSNVNIIKPTPKTYIDEPTINSSVNNDLKIRGWAVNASTIKEIKLYLDNNYVGSTGVGLPRLDVGKAYPEYRNAGISGYEYTIDTSSLNQGIKTIKVQAIGYDGTLDETTVKINIVHSTTTYIPYPKSFNSYVDIQMEKKPLIQDRTAWREATKDEISYYMNPLNFVNDSYGKYMFLKLTYSEGIQAYQLNNVLKGKGVLDGKGQAFIEAGRRANVNPIYLVAHALLETGNGTSALAGGEITVDKIHEEFGNVKSQSKTVEPRVIFNMYGVGALDKDANLWGSEKAYSEGWFTVEDAIIGGAKWIGDGYINSTTYNQNTLYKMRWDFSTSSMWHQYATDIEWAYKQTVRIKSIIDSMDNPVIHFEIPIFN</sequence>
<dbReference type="RefSeq" id="WP_175550871.1">
    <property type="nucleotide sequence ID" value="NZ_FQXU01000005.1"/>
</dbReference>
<dbReference type="AlphaFoldDB" id="A0A1M5XEI4"/>
<dbReference type="GO" id="GO:0004040">
    <property type="term" value="F:amidase activity"/>
    <property type="evidence" value="ECO:0007669"/>
    <property type="project" value="InterPro"/>
</dbReference>
<evidence type="ECO:0000259" key="1">
    <source>
        <dbReference type="SMART" id="SM00047"/>
    </source>
</evidence>
<accession>A0A1M5XEI4</accession>
<name>A0A1M5XEI4_9CLOT</name>
<protein>
    <submittedName>
        <fullName evidence="2">Beta-N-acetylglucosaminidase</fullName>
    </submittedName>
</protein>
<dbReference type="InterPro" id="IPR002901">
    <property type="entry name" value="MGlyc_endo_b_GlcNAc-like_dom"/>
</dbReference>
<dbReference type="Pfam" id="PF01832">
    <property type="entry name" value="Glucosaminidase"/>
    <property type="match status" value="1"/>
</dbReference>
<feature type="non-terminal residue" evidence="2">
    <location>
        <position position="1"/>
    </location>
</feature>